<comment type="caution">
    <text evidence="1">The sequence shown here is derived from an EMBL/GenBank/DDBJ whole genome shotgun (WGS) entry which is preliminary data.</text>
</comment>
<organism evidence="1">
    <name type="scientific">marine sediment metagenome</name>
    <dbReference type="NCBI Taxonomy" id="412755"/>
    <lineage>
        <taxon>unclassified sequences</taxon>
        <taxon>metagenomes</taxon>
        <taxon>ecological metagenomes</taxon>
    </lineage>
</organism>
<gene>
    <name evidence="1" type="ORF">LCGC14_1960580</name>
</gene>
<evidence type="ECO:0000313" key="1">
    <source>
        <dbReference type="EMBL" id="KKL84855.1"/>
    </source>
</evidence>
<protein>
    <submittedName>
        <fullName evidence="1">Uncharacterized protein</fullName>
    </submittedName>
</protein>
<proteinExistence type="predicted"/>
<name>A0A0F9HT28_9ZZZZ</name>
<dbReference type="AlphaFoldDB" id="A0A0F9HT28"/>
<sequence length="217" mass="23287">MAVDFTHASPTATTAYTAEFESRIRMGTAQHYAALAIAGSTYIAAYDYASVGLQSGLAFDLGQLSSPPSIEPTVTFEEVESGNVKSPGIYALTEEGITVSLGVKEFNPNTMELAIQNGSMDTVNTVERLFRAGGTCTIRNRPLEMSAFNVGCYAPAASDMDAGIQGFILTVYGGYISSGFNLGEVMANETNSYELEYTGIAWLQRQLGNQLYNILAY</sequence>
<accession>A0A0F9HT28</accession>
<reference evidence="1" key="1">
    <citation type="journal article" date="2015" name="Nature">
        <title>Complex archaea that bridge the gap between prokaryotes and eukaryotes.</title>
        <authorList>
            <person name="Spang A."/>
            <person name="Saw J.H."/>
            <person name="Jorgensen S.L."/>
            <person name="Zaremba-Niedzwiedzka K."/>
            <person name="Martijn J."/>
            <person name="Lind A.E."/>
            <person name="van Eijk R."/>
            <person name="Schleper C."/>
            <person name="Guy L."/>
            <person name="Ettema T.J."/>
        </authorList>
    </citation>
    <scope>NUCLEOTIDE SEQUENCE</scope>
</reference>
<dbReference type="EMBL" id="LAZR01021581">
    <property type="protein sequence ID" value="KKL84855.1"/>
    <property type="molecule type" value="Genomic_DNA"/>
</dbReference>